<protein>
    <submittedName>
        <fullName evidence="1">Putative ovule protein</fullName>
    </submittedName>
</protein>
<dbReference type="AlphaFoldDB" id="A0A0V0GTG8"/>
<dbReference type="EMBL" id="GEDG01031708">
    <property type="protein sequence ID" value="JAP11226.1"/>
    <property type="molecule type" value="Transcribed_RNA"/>
</dbReference>
<accession>A0A0V0GTG8</accession>
<evidence type="ECO:0000313" key="1">
    <source>
        <dbReference type="EMBL" id="JAP11226.1"/>
    </source>
</evidence>
<reference evidence="1" key="1">
    <citation type="submission" date="2015-12" db="EMBL/GenBank/DDBJ databases">
        <title>Gene expression during late stages of embryo sac development: a critical building block for successful pollen-pistil interactions.</title>
        <authorList>
            <person name="Liu Y."/>
            <person name="Joly V."/>
            <person name="Sabar M."/>
            <person name="Matton D.P."/>
        </authorList>
    </citation>
    <scope>NUCLEOTIDE SEQUENCE</scope>
</reference>
<organism evidence="1">
    <name type="scientific">Solanum chacoense</name>
    <name type="common">Chaco potato</name>
    <dbReference type="NCBI Taxonomy" id="4108"/>
    <lineage>
        <taxon>Eukaryota</taxon>
        <taxon>Viridiplantae</taxon>
        <taxon>Streptophyta</taxon>
        <taxon>Embryophyta</taxon>
        <taxon>Tracheophyta</taxon>
        <taxon>Spermatophyta</taxon>
        <taxon>Magnoliopsida</taxon>
        <taxon>eudicotyledons</taxon>
        <taxon>Gunneridae</taxon>
        <taxon>Pentapetalae</taxon>
        <taxon>asterids</taxon>
        <taxon>lamiids</taxon>
        <taxon>Solanales</taxon>
        <taxon>Solanaceae</taxon>
        <taxon>Solanoideae</taxon>
        <taxon>Solaneae</taxon>
        <taxon>Solanum</taxon>
    </lineage>
</organism>
<name>A0A0V0GTG8_SOLCH</name>
<proteinExistence type="predicted"/>
<sequence length="72" mass="7657">MVKSKSEIENGGKPAEEIRIGTVVGVSTLGIDYDMEEGEIIEDDIVDTAAVGDADENTVAEKLGNEDDLNMT</sequence>